<accession>A0AA40EWH7</accession>
<comment type="caution">
    <text evidence="5">The sequence shown here is derived from an EMBL/GenBank/DDBJ whole genome shotgun (WGS) entry which is preliminary data.</text>
</comment>
<organism evidence="5 6">
    <name type="scientific">Schizothecium vesticola</name>
    <dbReference type="NCBI Taxonomy" id="314040"/>
    <lineage>
        <taxon>Eukaryota</taxon>
        <taxon>Fungi</taxon>
        <taxon>Dikarya</taxon>
        <taxon>Ascomycota</taxon>
        <taxon>Pezizomycotina</taxon>
        <taxon>Sordariomycetes</taxon>
        <taxon>Sordariomycetidae</taxon>
        <taxon>Sordariales</taxon>
        <taxon>Schizotheciaceae</taxon>
        <taxon>Schizothecium</taxon>
    </lineage>
</organism>
<reference evidence="5" key="1">
    <citation type="submission" date="2023-06" db="EMBL/GenBank/DDBJ databases">
        <title>Genome-scale phylogeny and comparative genomics of the fungal order Sordariales.</title>
        <authorList>
            <consortium name="Lawrence Berkeley National Laboratory"/>
            <person name="Hensen N."/>
            <person name="Bonometti L."/>
            <person name="Westerberg I."/>
            <person name="Brannstrom I.O."/>
            <person name="Guillou S."/>
            <person name="Cros-Aarteil S."/>
            <person name="Calhoun S."/>
            <person name="Haridas S."/>
            <person name="Kuo A."/>
            <person name="Mondo S."/>
            <person name="Pangilinan J."/>
            <person name="Riley R."/>
            <person name="LaButti K."/>
            <person name="Andreopoulos B."/>
            <person name="Lipzen A."/>
            <person name="Chen C."/>
            <person name="Yanf M."/>
            <person name="Daum C."/>
            <person name="Ng V."/>
            <person name="Clum A."/>
            <person name="Steindorff A."/>
            <person name="Ohm R."/>
            <person name="Martin F."/>
            <person name="Silar P."/>
            <person name="Natvig D."/>
            <person name="Lalanne C."/>
            <person name="Gautier V."/>
            <person name="Ament-velasquez S.L."/>
            <person name="Kruys A."/>
            <person name="Hutchinson M.I."/>
            <person name="Powell A.J."/>
            <person name="Barry K."/>
            <person name="Miller A.N."/>
            <person name="Grigoriev I.V."/>
            <person name="Debuchy R."/>
            <person name="Gladieux P."/>
            <person name="Thoren M.H."/>
            <person name="Johannesson H."/>
        </authorList>
    </citation>
    <scope>NUCLEOTIDE SEQUENCE</scope>
    <source>
        <strain evidence="5">SMH3187-1</strain>
    </source>
</reference>
<dbReference type="Pfam" id="PF14226">
    <property type="entry name" value="DIOX_N"/>
    <property type="match status" value="1"/>
</dbReference>
<dbReference type="Gene3D" id="2.60.120.330">
    <property type="entry name" value="B-lactam Antibiotic, Isopenicillin N Synthase, Chain"/>
    <property type="match status" value="1"/>
</dbReference>
<gene>
    <name evidence="5" type="ORF">B0T18DRAFT_324837</name>
</gene>
<dbReference type="GO" id="GO:0046872">
    <property type="term" value="F:metal ion binding"/>
    <property type="evidence" value="ECO:0007669"/>
    <property type="project" value="UniProtKB-KW"/>
</dbReference>
<dbReference type="Proteomes" id="UP001172155">
    <property type="component" value="Unassembled WGS sequence"/>
</dbReference>
<dbReference type="InterPro" id="IPR026992">
    <property type="entry name" value="DIOX_N"/>
</dbReference>
<dbReference type="Pfam" id="PF03171">
    <property type="entry name" value="2OG-FeII_Oxy"/>
    <property type="match status" value="1"/>
</dbReference>
<dbReference type="AlphaFoldDB" id="A0AA40EWH7"/>
<dbReference type="GO" id="GO:0016491">
    <property type="term" value="F:oxidoreductase activity"/>
    <property type="evidence" value="ECO:0007669"/>
    <property type="project" value="UniProtKB-KW"/>
</dbReference>
<keyword evidence="6" id="KW-1185">Reference proteome</keyword>
<dbReference type="PROSITE" id="PS51471">
    <property type="entry name" value="FE2OG_OXY"/>
    <property type="match status" value="1"/>
</dbReference>
<keyword evidence="2" id="KW-0479">Metal-binding</keyword>
<dbReference type="InterPro" id="IPR050231">
    <property type="entry name" value="Iron_ascorbate_oxido_reductase"/>
</dbReference>
<protein>
    <recommendedName>
        <fullName evidence="4">Fe2OG dioxygenase domain-containing protein</fullName>
    </recommendedName>
</protein>
<keyword evidence="2" id="KW-0560">Oxidoreductase</keyword>
<dbReference type="InterPro" id="IPR005123">
    <property type="entry name" value="Oxoglu/Fe-dep_dioxygenase_dom"/>
</dbReference>
<comment type="similarity">
    <text evidence="1 2">Belongs to the iron/ascorbate-dependent oxidoreductase family.</text>
</comment>
<proteinExistence type="inferred from homology"/>
<dbReference type="PANTHER" id="PTHR47990">
    <property type="entry name" value="2-OXOGLUTARATE (2OG) AND FE(II)-DEPENDENT OXYGENASE SUPERFAMILY PROTEIN-RELATED"/>
    <property type="match status" value="1"/>
</dbReference>
<dbReference type="InterPro" id="IPR044861">
    <property type="entry name" value="IPNS-like_FE2OG_OXY"/>
</dbReference>
<keyword evidence="2" id="KW-0408">Iron</keyword>
<name>A0AA40EWH7_9PEZI</name>
<evidence type="ECO:0000256" key="2">
    <source>
        <dbReference type="RuleBase" id="RU003682"/>
    </source>
</evidence>
<dbReference type="SUPFAM" id="SSF51197">
    <property type="entry name" value="Clavaminate synthase-like"/>
    <property type="match status" value="1"/>
</dbReference>
<evidence type="ECO:0000313" key="5">
    <source>
        <dbReference type="EMBL" id="KAK0746587.1"/>
    </source>
</evidence>
<evidence type="ECO:0000256" key="1">
    <source>
        <dbReference type="ARBA" id="ARBA00008056"/>
    </source>
</evidence>
<dbReference type="EMBL" id="JAUKUD010000004">
    <property type="protein sequence ID" value="KAK0746587.1"/>
    <property type="molecule type" value="Genomic_DNA"/>
</dbReference>
<evidence type="ECO:0000256" key="3">
    <source>
        <dbReference type="SAM" id="MobiDB-lite"/>
    </source>
</evidence>
<dbReference type="InterPro" id="IPR027443">
    <property type="entry name" value="IPNS-like_sf"/>
</dbReference>
<dbReference type="GO" id="GO:0044283">
    <property type="term" value="P:small molecule biosynthetic process"/>
    <property type="evidence" value="ECO:0007669"/>
    <property type="project" value="UniProtKB-ARBA"/>
</dbReference>
<sequence length="438" mass="48625">MTSLLRPILPAGRRPMVARCLMSTVAHSPAALGLVMPPWFGATPAHSSRPAVPAPPLRPKTDGALDSSMPPGFTAHVAHLDTFKLPERVTGTAGDRAMGKALVGAWRRDGIVQIAMNDDHRRLWENARAASQRFFKRPHHEKAKCVDAQSYAGYIASGEEITDGIADYSEIFTITKDLGPTDYRVRAKWPCHGPCPWPDSGMKEAMTLYNEALGREGERLLQLIEMGLDVAPGSLTRYTRDGWHHTRVLRFPPRNGTNGKGKAGRGIGSHTDYGLLVIAAQDEVGGLFVRRPNKEEKFANWKASAAGLKEDANDWLYVPPVEGVHTVILGDMMQYLTNNYLTATPHKVGLNTRERFSYAYFHEPSFQAVIKPLEEGCGGMRPDVEKEDEGIHYGKHFTNMFVRNYPDRITTEQLMAEDRYGMLDDEELRTMGTPPAAC</sequence>
<evidence type="ECO:0000313" key="6">
    <source>
        <dbReference type="Proteomes" id="UP001172155"/>
    </source>
</evidence>
<evidence type="ECO:0000259" key="4">
    <source>
        <dbReference type="PROSITE" id="PS51471"/>
    </source>
</evidence>
<feature type="region of interest" description="Disordered" evidence="3">
    <location>
        <begin position="45"/>
        <end position="64"/>
    </location>
</feature>
<feature type="domain" description="Fe2OG dioxygenase" evidence="4">
    <location>
        <begin position="242"/>
        <end position="364"/>
    </location>
</feature>